<dbReference type="SUPFAM" id="SSF46689">
    <property type="entry name" value="Homeodomain-like"/>
    <property type="match status" value="1"/>
</dbReference>
<evidence type="ECO:0000256" key="1">
    <source>
        <dbReference type="ARBA" id="ARBA00023125"/>
    </source>
</evidence>
<dbReference type="AlphaFoldDB" id="A0A1M6NQZ4"/>
<keyword evidence="1 2" id="KW-0238">DNA-binding</keyword>
<dbReference type="InterPro" id="IPR050109">
    <property type="entry name" value="HTH-type_TetR-like_transc_reg"/>
</dbReference>
<dbReference type="Gene3D" id="1.10.357.10">
    <property type="entry name" value="Tetracycline Repressor, domain 2"/>
    <property type="match status" value="1"/>
</dbReference>
<evidence type="ECO:0000256" key="2">
    <source>
        <dbReference type="PROSITE-ProRule" id="PRU00335"/>
    </source>
</evidence>
<dbReference type="GO" id="GO:0000976">
    <property type="term" value="F:transcription cis-regulatory region binding"/>
    <property type="evidence" value="ECO:0007669"/>
    <property type="project" value="TreeGrafter"/>
</dbReference>
<dbReference type="Proteomes" id="UP000184452">
    <property type="component" value="Unassembled WGS sequence"/>
</dbReference>
<reference evidence="4 5" key="1">
    <citation type="submission" date="2016-11" db="EMBL/GenBank/DDBJ databases">
        <authorList>
            <person name="Jaros S."/>
            <person name="Januszkiewicz K."/>
            <person name="Wedrychowicz H."/>
        </authorList>
    </citation>
    <scope>NUCLEOTIDE SEQUENCE [LARGE SCALE GENOMIC DNA]</scope>
    <source>
        <strain evidence="4 5">CGMCC 4.5723</strain>
    </source>
</reference>
<protein>
    <submittedName>
        <fullName evidence="4">DNA-binding transcriptional regulator, AcrR family</fullName>
    </submittedName>
</protein>
<accession>A0A1M6NQZ4</accession>
<gene>
    <name evidence="4" type="ORF">SAMN05421803_11260</name>
</gene>
<dbReference type="OrthoDB" id="3218408at2"/>
<dbReference type="Pfam" id="PF00440">
    <property type="entry name" value="TetR_N"/>
    <property type="match status" value="1"/>
</dbReference>
<dbReference type="InterPro" id="IPR001647">
    <property type="entry name" value="HTH_TetR"/>
</dbReference>
<name>A0A1M6NQZ4_9ACTN</name>
<dbReference type="GO" id="GO:0003700">
    <property type="term" value="F:DNA-binding transcription factor activity"/>
    <property type="evidence" value="ECO:0007669"/>
    <property type="project" value="TreeGrafter"/>
</dbReference>
<evidence type="ECO:0000313" key="4">
    <source>
        <dbReference type="EMBL" id="SHJ98161.1"/>
    </source>
</evidence>
<organism evidence="4 5">
    <name type="scientific">Nocardiopsis flavescens</name>
    <dbReference type="NCBI Taxonomy" id="758803"/>
    <lineage>
        <taxon>Bacteria</taxon>
        <taxon>Bacillati</taxon>
        <taxon>Actinomycetota</taxon>
        <taxon>Actinomycetes</taxon>
        <taxon>Streptosporangiales</taxon>
        <taxon>Nocardiopsidaceae</taxon>
        <taxon>Nocardiopsis</taxon>
    </lineage>
</organism>
<dbReference type="PROSITE" id="PS50977">
    <property type="entry name" value="HTH_TETR_2"/>
    <property type="match status" value="1"/>
</dbReference>
<dbReference type="EMBL" id="FQZK01000012">
    <property type="protein sequence ID" value="SHJ98161.1"/>
    <property type="molecule type" value="Genomic_DNA"/>
</dbReference>
<feature type="domain" description="HTH tetR-type" evidence="3">
    <location>
        <begin position="6"/>
        <end position="66"/>
    </location>
</feature>
<evidence type="ECO:0000259" key="3">
    <source>
        <dbReference type="PROSITE" id="PS50977"/>
    </source>
</evidence>
<evidence type="ECO:0000313" key="5">
    <source>
        <dbReference type="Proteomes" id="UP000184452"/>
    </source>
</evidence>
<keyword evidence="5" id="KW-1185">Reference proteome</keyword>
<dbReference type="PANTHER" id="PTHR30055:SF239">
    <property type="entry name" value="TRANSCRIPTIONAL REGULATORY PROTEIN"/>
    <property type="match status" value="1"/>
</dbReference>
<dbReference type="InterPro" id="IPR009057">
    <property type="entry name" value="Homeodomain-like_sf"/>
</dbReference>
<dbReference type="STRING" id="758803.SAMN05421803_11260"/>
<dbReference type="PANTHER" id="PTHR30055">
    <property type="entry name" value="HTH-TYPE TRANSCRIPTIONAL REGULATOR RUTR"/>
    <property type="match status" value="1"/>
</dbReference>
<feature type="DNA-binding region" description="H-T-H motif" evidence="2">
    <location>
        <begin position="29"/>
        <end position="48"/>
    </location>
</feature>
<proteinExistence type="predicted"/>
<dbReference type="RefSeq" id="WP_073380752.1">
    <property type="nucleotide sequence ID" value="NZ_FQZK01000012.1"/>
</dbReference>
<sequence>MPPTARTPRSRWIEAGLDALSRGGPEAVRVEALAARLGVTKGGFYGYFDGRPALLAELLDEWERRCTDDVLARVEAEGGGPVEKIRRAGLLTFTEEVHRIDLAVREWARRDPEVAARLRRVDNTRMDFLRSMFAAFVDDPDEVEARCTLAFALAIGRHFVAVDHPGRTRLEAVGLAGEFLFRP</sequence>